<dbReference type="Pfam" id="PF06719">
    <property type="entry name" value="AraC_N"/>
    <property type="match status" value="1"/>
</dbReference>
<dbReference type="InterPro" id="IPR018060">
    <property type="entry name" value="HTH_AraC"/>
</dbReference>
<dbReference type="InterPro" id="IPR009057">
    <property type="entry name" value="Homeodomain-like_sf"/>
</dbReference>
<evidence type="ECO:0000256" key="3">
    <source>
        <dbReference type="ARBA" id="ARBA00023163"/>
    </source>
</evidence>
<evidence type="ECO:0000256" key="2">
    <source>
        <dbReference type="ARBA" id="ARBA00023125"/>
    </source>
</evidence>
<keyword evidence="2" id="KW-0238">DNA-binding</keyword>
<dbReference type="PROSITE" id="PS01124">
    <property type="entry name" value="HTH_ARAC_FAMILY_2"/>
    <property type="match status" value="1"/>
</dbReference>
<dbReference type="Gene3D" id="1.10.10.60">
    <property type="entry name" value="Homeodomain-like"/>
    <property type="match status" value="2"/>
</dbReference>
<sequence>MHLVKNPPREAAQSEFADDPSLTARNELVGLLERATRALEGTTPTAVDGLFVHRILHPGGPKPALQQPAFAVIAQGEKRLQIGEEHYAYDPMHYMVTSVHLPVVAQVSGASEQSPYLGLRLNLAAEDVTSLIGDEHLPPPAPSASGRGLYVNRLDAALLDAVLRLLRLLETPRDIPILAPMIRREIVYRLLMNGQGVLLRQMALQDSQMNRIARAVRWLREHYAQPLRVEALAQEVHMSVSSLHHHFKLVTAMSPVQYQKQLRLQEARRLIFGADIAVAAAAQAVGYESASQFSREYARVFGEAPLRDKRRWLQDGDGGGATRG</sequence>
<dbReference type="PROSITE" id="PS00041">
    <property type="entry name" value="HTH_ARAC_FAMILY_1"/>
    <property type="match status" value="1"/>
</dbReference>
<dbReference type="Pfam" id="PF12833">
    <property type="entry name" value="HTH_18"/>
    <property type="match status" value="1"/>
</dbReference>
<dbReference type="GO" id="GO:0003700">
    <property type="term" value="F:DNA-binding transcription factor activity"/>
    <property type="evidence" value="ECO:0007669"/>
    <property type="project" value="InterPro"/>
</dbReference>
<dbReference type="EMBL" id="CABPSJ010000001">
    <property type="protein sequence ID" value="VVD66683.1"/>
    <property type="molecule type" value="Genomic_DNA"/>
</dbReference>
<evidence type="ECO:0000256" key="1">
    <source>
        <dbReference type="ARBA" id="ARBA00023015"/>
    </source>
</evidence>
<reference evidence="5 6" key="1">
    <citation type="submission" date="2019-08" db="EMBL/GenBank/DDBJ databases">
        <authorList>
            <person name="Peeters C."/>
        </authorList>
    </citation>
    <scope>NUCLEOTIDE SEQUENCE [LARGE SCALE GENOMIC DNA]</scope>
    <source>
        <strain evidence="5 6">LMG 31110</strain>
    </source>
</reference>
<organism evidence="5 6">
    <name type="scientific">Pandoraea communis</name>
    <dbReference type="NCBI Taxonomy" id="2508297"/>
    <lineage>
        <taxon>Bacteria</taxon>
        <taxon>Pseudomonadati</taxon>
        <taxon>Pseudomonadota</taxon>
        <taxon>Betaproteobacteria</taxon>
        <taxon>Burkholderiales</taxon>
        <taxon>Burkholderiaceae</taxon>
        <taxon>Pandoraea</taxon>
    </lineage>
</organism>
<keyword evidence="1" id="KW-0805">Transcription regulation</keyword>
<dbReference type="RefSeq" id="WP_010804877.1">
    <property type="nucleotide sequence ID" value="NZ_CABPSJ010000001.1"/>
</dbReference>
<dbReference type="SUPFAM" id="SSF46689">
    <property type="entry name" value="Homeodomain-like"/>
    <property type="match status" value="2"/>
</dbReference>
<protein>
    <submittedName>
        <fullName evidence="5">AraC family transcriptional regulator</fullName>
    </submittedName>
</protein>
<proteinExistence type="predicted"/>
<dbReference type="InterPro" id="IPR018062">
    <property type="entry name" value="HTH_AraC-typ_CS"/>
</dbReference>
<keyword evidence="3" id="KW-0804">Transcription</keyword>
<evidence type="ECO:0000313" key="5">
    <source>
        <dbReference type="EMBL" id="VVD66683.1"/>
    </source>
</evidence>
<dbReference type="GO" id="GO:0043565">
    <property type="term" value="F:sequence-specific DNA binding"/>
    <property type="evidence" value="ECO:0007669"/>
    <property type="project" value="InterPro"/>
</dbReference>
<evidence type="ECO:0000259" key="4">
    <source>
        <dbReference type="PROSITE" id="PS01124"/>
    </source>
</evidence>
<evidence type="ECO:0000313" key="6">
    <source>
        <dbReference type="Proteomes" id="UP000337189"/>
    </source>
</evidence>
<accession>A0A5E4RUH3</accession>
<dbReference type="PANTHER" id="PTHR43436">
    <property type="entry name" value="ARAC-FAMILY TRANSCRIPTIONAL REGULATOR"/>
    <property type="match status" value="1"/>
</dbReference>
<feature type="domain" description="HTH araC/xylS-type" evidence="4">
    <location>
        <begin position="213"/>
        <end position="311"/>
    </location>
</feature>
<dbReference type="InterPro" id="IPR009594">
    <property type="entry name" value="Tscrpt_reg_HTH_AraC_N"/>
</dbReference>
<dbReference type="AlphaFoldDB" id="A0A5E4RUH3"/>
<dbReference type="SMART" id="SM00342">
    <property type="entry name" value="HTH_ARAC"/>
    <property type="match status" value="1"/>
</dbReference>
<name>A0A5E4RUH3_9BURK</name>
<gene>
    <name evidence="5" type="ORF">PCO31110_00386</name>
</gene>
<dbReference type="PANTHER" id="PTHR43436:SF1">
    <property type="entry name" value="TRANSCRIPTIONAL REGULATORY PROTEIN"/>
    <property type="match status" value="1"/>
</dbReference>
<dbReference type="Proteomes" id="UP000337189">
    <property type="component" value="Unassembled WGS sequence"/>
</dbReference>